<dbReference type="VEuPathDB" id="TriTrypDB:LINF_010009100"/>
<evidence type="ECO:0000313" key="2">
    <source>
        <dbReference type="EMBL" id="CAM65193.1"/>
    </source>
</evidence>
<feature type="region of interest" description="Disordered" evidence="1">
    <location>
        <begin position="1"/>
        <end position="28"/>
    </location>
</feature>
<feature type="compositionally biased region" description="Low complexity" evidence="1">
    <location>
        <begin position="318"/>
        <end position="335"/>
    </location>
</feature>
<dbReference type="Proteomes" id="UP000008153">
    <property type="component" value="Chromosome 1"/>
</dbReference>
<proteinExistence type="predicted"/>
<name>A4HRG3_LEIIN</name>
<dbReference type="KEGG" id="lif:LINJ_01_0420"/>
<dbReference type="EMBL" id="FR796433">
    <property type="protein sequence ID" value="CAM65193.1"/>
    <property type="molecule type" value="Genomic_DNA"/>
</dbReference>
<dbReference type="GeneID" id="5066180"/>
<gene>
    <name evidence="2" type="ORF">LINJ_01_0420</name>
</gene>
<reference evidence="2 3" key="2">
    <citation type="journal article" date="2011" name="Genome Res.">
        <title>Chromosome and gene copy number variation allow major structural change between species and strains of Leishmania.</title>
        <authorList>
            <person name="Rogers M.B."/>
            <person name="Hilley J.D."/>
            <person name="Dickens N.J."/>
            <person name="Wilkes J."/>
            <person name="Bates P.A."/>
            <person name="Depledge D.P."/>
            <person name="Harris D."/>
            <person name="Her Y."/>
            <person name="Herzyk P."/>
            <person name="Imamura H."/>
            <person name="Otto T.D."/>
            <person name="Sanders M."/>
            <person name="Seeger K."/>
            <person name="Dujardin J.C."/>
            <person name="Berriman M."/>
            <person name="Smith D.F."/>
            <person name="Hertz-Fowler C."/>
            <person name="Mottram J.C."/>
        </authorList>
    </citation>
    <scope>NUCLEOTIDE SEQUENCE [LARGE SCALE GENOMIC DNA]</scope>
    <source>
        <strain evidence="2 3">JPCM5</strain>
    </source>
</reference>
<evidence type="ECO:0000256" key="1">
    <source>
        <dbReference type="SAM" id="MobiDB-lite"/>
    </source>
</evidence>
<accession>A4HRG3</accession>
<keyword evidence="3" id="KW-1185">Reference proteome</keyword>
<organism evidence="2 3">
    <name type="scientific">Leishmania infantum</name>
    <dbReference type="NCBI Taxonomy" id="5671"/>
    <lineage>
        <taxon>Eukaryota</taxon>
        <taxon>Discoba</taxon>
        <taxon>Euglenozoa</taxon>
        <taxon>Kinetoplastea</taxon>
        <taxon>Metakinetoplastina</taxon>
        <taxon>Trypanosomatida</taxon>
        <taxon>Trypanosomatidae</taxon>
        <taxon>Leishmaniinae</taxon>
        <taxon>Leishmania</taxon>
    </lineage>
</organism>
<feature type="region of interest" description="Disordered" evidence="1">
    <location>
        <begin position="313"/>
        <end position="355"/>
    </location>
</feature>
<dbReference type="AlphaFoldDB" id="A4HRG3"/>
<sequence length="637" mass="67902">MQQLLHQRRAQQAQTRHTNSSNNNESVPAPSTAVMMMAAALCPLSPPSCASLPSDAASVRTHVATALDEMKLPLTLHPANHLAVQCLLLHAALSSDSVGGFTMDYAQHEQYNTAASIARLRTRYNWEGQHGRRHTVRLSPCWQGLLRPPAAAAAASVTSSSAAQSTTVAATTGVPASCVDAPSWLVPPSSALETTQQQTADANRALAFAAPARLIALYAPPVLLRGLQRRIHDMVSYDAAVHHASLLMQLLAPYGIHVALTGATRRGCPFSLQAEYLLCLTEAATCEVEAVHPDDAGRVEESDRGAVEHVINDHGDDASGSGASAVSTAATAVTDPPMREARRSKVRAERATKQQRRARAAIQRDALMLRPPSLPSASSLAAAASVSREEDGGASAVAGGGAGHRHQACIRGRLGGSLRRRDCDRRSAFSSADDVSPQVSYRVRRALESLVRCGYIVSAAQPFPPSQSRLEARKAMYLTARYDPHLPTQVPPRACTDPAVLRRLQLHRLVLRLCPWHAFAARQLFLTGPEDFTTHVTLQALGHGVDVNMNGAFILGKACAASGEGGVGNTTSAIAAKAASEAQGGSLPPVHHKGQTRRRCDLVEQLILQGEEDLVSLAGLPRVDPMLRGLYCQKNHL</sequence>
<feature type="compositionally biased region" description="Low complexity" evidence="1">
    <location>
        <begin position="1"/>
        <end position="18"/>
    </location>
</feature>
<feature type="compositionally biased region" description="Basic and acidic residues" evidence="1">
    <location>
        <begin position="337"/>
        <end position="352"/>
    </location>
</feature>
<dbReference type="InParanoid" id="A4HRG3"/>
<dbReference type="RefSeq" id="XP_001462655.1">
    <property type="nucleotide sequence ID" value="XM_001462618.1"/>
</dbReference>
<dbReference type="eggNOG" id="ENOG502SH7V">
    <property type="taxonomic scope" value="Eukaryota"/>
</dbReference>
<dbReference type="OMA" id="NHLAVQC"/>
<reference evidence="2 3" key="1">
    <citation type="journal article" date="2007" name="Nat. Genet.">
        <title>Comparative genomic analysis of three Leishmania species that cause diverse human disease.</title>
        <authorList>
            <person name="Peacock C.S."/>
            <person name="Seeger K."/>
            <person name="Harris D."/>
            <person name="Murphy L."/>
            <person name="Ruiz J.C."/>
            <person name="Quail M.A."/>
            <person name="Peters N."/>
            <person name="Adlem E."/>
            <person name="Tivey A."/>
            <person name="Aslett M."/>
            <person name="Kerhornou A."/>
            <person name="Ivens A."/>
            <person name="Fraser A."/>
            <person name="Rajandream M.A."/>
            <person name="Carver T."/>
            <person name="Norbertczak H."/>
            <person name="Chillingworth T."/>
            <person name="Hance Z."/>
            <person name="Jagels K."/>
            <person name="Moule S."/>
            <person name="Ormond D."/>
            <person name="Rutter S."/>
            <person name="Squares R."/>
            <person name="Whitehead S."/>
            <person name="Rabbinowitsch E."/>
            <person name="Arrowsmith C."/>
            <person name="White B."/>
            <person name="Thurston S."/>
            <person name="Bringaud F."/>
            <person name="Baldauf S.L."/>
            <person name="Faulconbridge A."/>
            <person name="Jeffares D."/>
            <person name="Depledge D.P."/>
            <person name="Oyola S.O."/>
            <person name="Hilley J.D."/>
            <person name="Brito L.O."/>
            <person name="Tosi L.R."/>
            <person name="Barrell B."/>
            <person name="Cruz A.K."/>
            <person name="Mottram J.C."/>
            <person name="Smith D.F."/>
            <person name="Berriman M."/>
        </authorList>
    </citation>
    <scope>NUCLEOTIDE SEQUENCE [LARGE SCALE GENOMIC DNA]</scope>
    <source>
        <strain evidence="2 3">JPCM5</strain>
    </source>
</reference>
<protein>
    <submittedName>
        <fullName evidence="2">Uncharacterized protein</fullName>
    </submittedName>
</protein>
<evidence type="ECO:0000313" key="3">
    <source>
        <dbReference type="Proteomes" id="UP000008153"/>
    </source>
</evidence>